<dbReference type="InterPro" id="IPR030395">
    <property type="entry name" value="GP_PDE_dom"/>
</dbReference>
<keyword evidence="3" id="KW-1185">Reference proteome</keyword>
<evidence type="ECO:0000313" key="2">
    <source>
        <dbReference type="EMBL" id="MEN9060560.1"/>
    </source>
</evidence>
<dbReference type="Gene3D" id="3.20.20.190">
    <property type="entry name" value="Phosphatidylinositol (PI) phosphodiesterase"/>
    <property type="match status" value="1"/>
</dbReference>
<dbReference type="Proteomes" id="UP001428774">
    <property type="component" value="Unassembled WGS sequence"/>
</dbReference>
<comment type="caution">
    <text evidence="2">The sequence shown here is derived from an EMBL/GenBank/DDBJ whole genome shotgun (WGS) entry which is preliminary data.</text>
</comment>
<gene>
    <name evidence="2" type="ORF">ABFB10_05445</name>
</gene>
<dbReference type="PANTHER" id="PTHR46211">
    <property type="entry name" value="GLYCEROPHOSPHORYL DIESTER PHOSPHODIESTERASE"/>
    <property type="match status" value="1"/>
</dbReference>
<dbReference type="GO" id="GO:0008081">
    <property type="term" value="F:phosphoric diester hydrolase activity"/>
    <property type="evidence" value="ECO:0007669"/>
    <property type="project" value="InterPro"/>
</dbReference>
<dbReference type="InterPro" id="IPR017946">
    <property type="entry name" value="PLC-like_Pdiesterase_TIM-brl"/>
</dbReference>
<dbReference type="Pfam" id="PF03009">
    <property type="entry name" value="GDPD"/>
    <property type="match status" value="1"/>
</dbReference>
<feature type="domain" description="GP-PDE" evidence="1">
    <location>
        <begin position="10"/>
        <end position="251"/>
    </location>
</feature>
<dbReference type="EMBL" id="JBDNCH010000002">
    <property type="protein sequence ID" value="MEN9060560.1"/>
    <property type="molecule type" value="Genomic_DNA"/>
</dbReference>
<dbReference type="GO" id="GO:0006629">
    <property type="term" value="P:lipid metabolic process"/>
    <property type="evidence" value="ECO:0007669"/>
    <property type="project" value="InterPro"/>
</dbReference>
<name>A0AAW9SGH0_9RHOB</name>
<reference evidence="2 3" key="1">
    <citation type="submission" date="2024-05" db="EMBL/GenBank/DDBJ databases">
        <title>Genome sequence of Ponticoccus litoralis KCCM 90028.</title>
        <authorList>
            <person name="Kim J.M."/>
            <person name="Lee J.K."/>
            <person name="Choi B.J."/>
            <person name="Bayburt H."/>
            <person name="Baek J.H."/>
            <person name="Jeon C.O."/>
        </authorList>
    </citation>
    <scope>NUCLEOTIDE SEQUENCE [LARGE SCALE GENOMIC DNA]</scope>
    <source>
        <strain evidence="2 3">KCCM 90028</strain>
    </source>
</reference>
<proteinExistence type="predicted"/>
<organism evidence="2 3">
    <name type="scientific">Ponticoccus litoralis</name>
    <dbReference type="NCBI Taxonomy" id="422297"/>
    <lineage>
        <taxon>Bacteria</taxon>
        <taxon>Pseudomonadati</taxon>
        <taxon>Pseudomonadota</taxon>
        <taxon>Alphaproteobacteria</taxon>
        <taxon>Rhodobacterales</taxon>
        <taxon>Roseobacteraceae</taxon>
        <taxon>Ponticoccus</taxon>
    </lineage>
</organism>
<dbReference type="RefSeq" id="WP_347165733.1">
    <property type="nucleotide sequence ID" value="NZ_JBDNCH010000002.1"/>
</dbReference>
<evidence type="ECO:0000259" key="1">
    <source>
        <dbReference type="PROSITE" id="PS51704"/>
    </source>
</evidence>
<sequence length="251" mass="26480">MTPLPRAFLDRPIAHRALHDRAAGRIENSPAAIRAAIAAGYGIEIDIQRSADGQAMVFHDYDLQRLTGTRGAIQQHSAKALRGLTLTGGNDTIPTLPEVLALVGGAVPLLIEVKDQDGAMGPGVGPLEDAVAAALDGYDGPVALMSFNPHSVAALADRMPQHPRGLTTCAYAAEDHPTLPAATRDALRGIPDAHRTGASFISHDHRDLSSPRVAALKAQGLAVLCWTVRSPEEEASARRIAQNVTFEGYTA</sequence>
<evidence type="ECO:0000313" key="3">
    <source>
        <dbReference type="Proteomes" id="UP001428774"/>
    </source>
</evidence>
<dbReference type="AlphaFoldDB" id="A0AAW9SGH0"/>
<dbReference type="SUPFAM" id="SSF51695">
    <property type="entry name" value="PLC-like phosphodiesterases"/>
    <property type="match status" value="1"/>
</dbReference>
<protein>
    <submittedName>
        <fullName evidence="2">Glycerophosphodiester phosphodiesterase family protein</fullName>
    </submittedName>
</protein>
<dbReference type="PROSITE" id="PS51704">
    <property type="entry name" value="GP_PDE"/>
    <property type="match status" value="1"/>
</dbReference>
<dbReference type="PANTHER" id="PTHR46211:SF1">
    <property type="entry name" value="GLYCEROPHOSPHODIESTER PHOSPHODIESTERASE, CYTOPLASMIC"/>
    <property type="match status" value="1"/>
</dbReference>
<accession>A0AAW9SGH0</accession>